<feature type="chain" id="PRO_5039485836" description="ABC transporter substrate-binding protein" evidence="1">
    <location>
        <begin position="24"/>
        <end position="297"/>
    </location>
</feature>
<organism evidence="2 3">
    <name type="scientific">Faecalitalea cylindroides</name>
    <dbReference type="NCBI Taxonomy" id="39483"/>
    <lineage>
        <taxon>Bacteria</taxon>
        <taxon>Bacillati</taxon>
        <taxon>Bacillota</taxon>
        <taxon>Erysipelotrichia</taxon>
        <taxon>Erysipelotrichales</taxon>
        <taxon>Erysipelotrichaceae</taxon>
        <taxon>Faecalitalea</taxon>
    </lineage>
</organism>
<proteinExistence type="predicted"/>
<feature type="signal peptide" evidence="1">
    <location>
        <begin position="1"/>
        <end position="23"/>
    </location>
</feature>
<keyword evidence="1" id="KW-0732">Signal</keyword>
<dbReference type="SUPFAM" id="SSF53850">
    <property type="entry name" value="Periplasmic binding protein-like II"/>
    <property type="match status" value="1"/>
</dbReference>
<dbReference type="RefSeq" id="WP_087158206.1">
    <property type="nucleotide sequence ID" value="NZ_NFKM01000002.1"/>
</dbReference>
<evidence type="ECO:0000313" key="2">
    <source>
        <dbReference type="EMBL" id="OUP61775.1"/>
    </source>
</evidence>
<accession>A0A1Y4LYW2</accession>
<dbReference type="Gene3D" id="3.40.190.10">
    <property type="entry name" value="Periplasmic binding protein-like II"/>
    <property type="match status" value="2"/>
</dbReference>
<reference evidence="3" key="1">
    <citation type="submission" date="2017-04" db="EMBL/GenBank/DDBJ databases">
        <title>Function of individual gut microbiota members based on whole genome sequencing of pure cultures obtained from chicken caecum.</title>
        <authorList>
            <person name="Medvecky M."/>
            <person name="Cejkova D."/>
            <person name="Polansky O."/>
            <person name="Karasova D."/>
            <person name="Kubasova T."/>
            <person name="Cizek A."/>
            <person name="Rychlik I."/>
        </authorList>
    </citation>
    <scope>NUCLEOTIDE SEQUENCE [LARGE SCALE GENOMIC DNA]</scope>
    <source>
        <strain evidence="3">An178</strain>
    </source>
</reference>
<dbReference type="PROSITE" id="PS51257">
    <property type="entry name" value="PROKAR_LIPOPROTEIN"/>
    <property type="match status" value="1"/>
</dbReference>
<dbReference type="AlphaFoldDB" id="A0A1Y4LYW2"/>
<evidence type="ECO:0000256" key="1">
    <source>
        <dbReference type="SAM" id="SignalP"/>
    </source>
</evidence>
<dbReference type="EMBL" id="NFKM01000002">
    <property type="protein sequence ID" value="OUP61775.1"/>
    <property type="molecule type" value="Genomic_DNA"/>
</dbReference>
<protein>
    <recommendedName>
        <fullName evidence="4">ABC transporter substrate-binding protein</fullName>
    </recommendedName>
</protein>
<sequence length="297" mass="32229">MSVRKIISLALSLVLSVSLVACSSSNEPQEPIKILSPTGAPALSLLSLYENENVEIETVEGTDVLTAELSKKDSEYDIIVAPTNLGAKLYSQAEAFNLEAVLTWGNLYLVGPEGSDLTSASIAAFGEKAVPQLVFQYVMDTANMNVTYYASVQEAQQALLTGQSEVALLAQPVAAATIAKAKEQGKELSVLKDLQALWKEKTDSDEDGYPQASLFVRADANVDYALELLQDTELSEDEMKEIIDKVGVDKLGVPNAEIAVNTYSKQNIRYEAASDVKDQIEEFLNLFNIELPEGLIK</sequence>
<comment type="caution">
    <text evidence="2">The sequence shown here is derived from an EMBL/GenBank/DDBJ whole genome shotgun (WGS) entry which is preliminary data.</text>
</comment>
<name>A0A1Y4LYW2_9FIRM</name>
<evidence type="ECO:0000313" key="3">
    <source>
        <dbReference type="Proteomes" id="UP000195447"/>
    </source>
</evidence>
<keyword evidence="3" id="KW-1185">Reference proteome</keyword>
<gene>
    <name evidence="2" type="ORF">B5F14_02110</name>
</gene>
<evidence type="ECO:0008006" key="4">
    <source>
        <dbReference type="Google" id="ProtNLM"/>
    </source>
</evidence>
<dbReference type="Proteomes" id="UP000195447">
    <property type="component" value="Unassembled WGS sequence"/>
</dbReference>